<proteinExistence type="predicted"/>
<evidence type="ECO:0000313" key="1">
    <source>
        <dbReference type="EMBL" id="PVX59409.1"/>
    </source>
</evidence>
<dbReference type="Proteomes" id="UP000245870">
    <property type="component" value="Unassembled WGS sequence"/>
</dbReference>
<dbReference type="RefSeq" id="WP_116615563.1">
    <property type="nucleotide sequence ID" value="NZ_QENY01000001.1"/>
</dbReference>
<keyword evidence="2" id="KW-1185">Reference proteome</keyword>
<sequence length="181" mass="21419">MEELRRGHILYGERQLINSNFAIRYFQQIDIFQVISDNNFNIVPYEKKRNQPILTNLSHLEGGYRHLLLNNSAFIFTVELDFKINKIISFGFTGAYSSRMKSSNYIINEYDKTKLRGTHFYHVISSYSAEPYSEEHFDENAFFALPKPFAMKIIMSKKETKMEKLLQSVNKNYIIYPIYIL</sequence>
<comment type="caution">
    <text evidence="1">The sequence shown here is derived from an EMBL/GenBank/DDBJ whole genome shotgun (WGS) entry which is preliminary data.</text>
</comment>
<dbReference type="EMBL" id="QENY01000001">
    <property type="protein sequence ID" value="PVX59409.1"/>
    <property type="molecule type" value="Genomic_DNA"/>
</dbReference>
<organism evidence="1 2">
    <name type="scientific">Hallella colorans</name>
    <dbReference type="NCBI Taxonomy" id="1703337"/>
    <lineage>
        <taxon>Bacteria</taxon>
        <taxon>Pseudomonadati</taxon>
        <taxon>Bacteroidota</taxon>
        <taxon>Bacteroidia</taxon>
        <taxon>Bacteroidales</taxon>
        <taxon>Prevotellaceae</taxon>
        <taxon>Hallella</taxon>
    </lineage>
</organism>
<accession>A0A2U0UP29</accession>
<evidence type="ECO:0000313" key="2">
    <source>
        <dbReference type="Proteomes" id="UP000245870"/>
    </source>
</evidence>
<dbReference type="AlphaFoldDB" id="A0A2U0UP29"/>
<dbReference type="OrthoDB" id="1078644at2"/>
<reference evidence="1 2" key="1">
    <citation type="submission" date="2018-05" db="EMBL/GenBank/DDBJ databases">
        <title>Genomic Encyclopedia of Type Strains, Phase IV (KMG-IV): sequencing the most valuable type-strain genomes for metagenomic binning, comparative biology and taxonomic classification.</title>
        <authorList>
            <person name="Goeker M."/>
        </authorList>
    </citation>
    <scope>NUCLEOTIDE SEQUENCE [LARGE SCALE GENOMIC DNA]</scope>
    <source>
        <strain evidence="1 2">DSM 100333</strain>
    </source>
</reference>
<name>A0A2U0UP29_9BACT</name>
<protein>
    <submittedName>
        <fullName evidence="1">Uncharacterized protein</fullName>
    </submittedName>
</protein>
<gene>
    <name evidence="1" type="ORF">C7379_101181</name>
</gene>